<accession>A0A6A5X260</accession>
<reference evidence="1" key="1">
    <citation type="journal article" date="2020" name="Stud. Mycol.">
        <title>101 Dothideomycetes genomes: a test case for predicting lifestyles and emergence of pathogens.</title>
        <authorList>
            <person name="Haridas S."/>
            <person name="Albert R."/>
            <person name="Binder M."/>
            <person name="Bloem J."/>
            <person name="Labutti K."/>
            <person name="Salamov A."/>
            <person name="Andreopoulos B."/>
            <person name="Baker S."/>
            <person name="Barry K."/>
            <person name="Bills G."/>
            <person name="Bluhm B."/>
            <person name="Cannon C."/>
            <person name="Castanera R."/>
            <person name="Culley D."/>
            <person name="Daum C."/>
            <person name="Ezra D."/>
            <person name="Gonzalez J."/>
            <person name="Henrissat B."/>
            <person name="Kuo A."/>
            <person name="Liang C."/>
            <person name="Lipzen A."/>
            <person name="Lutzoni F."/>
            <person name="Magnuson J."/>
            <person name="Mondo S."/>
            <person name="Nolan M."/>
            <person name="Ohm R."/>
            <person name="Pangilinan J."/>
            <person name="Park H.-J."/>
            <person name="Ramirez L."/>
            <person name="Alfaro M."/>
            <person name="Sun H."/>
            <person name="Tritt A."/>
            <person name="Yoshinaga Y."/>
            <person name="Zwiers L.-H."/>
            <person name="Turgeon B."/>
            <person name="Goodwin S."/>
            <person name="Spatafora J."/>
            <person name="Crous P."/>
            <person name="Grigoriev I."/>
        </authorList>
    </citation>
    <scope>NUCLEOTIDE SEQUENCE</scope>
    <source>
        <strain evidence="1">CBS 123094</strain>
    </source>
</reference>
<evidence type="ECO:0000313" key="2">
    <source>
        <dbReference type="Proteomes" id="UP000799779"/>
    </source>
</evidence>
<keyword evidence="2" id="KW-1185">Reference proteome</keyword>
<dbReference type="AlphaFoldDB" id="A0A6A5X260"/>
<proteinExistence type="predicted"/>
<dbReference type="Proteomes" id="UP000799779">
    <property type="component" value="Unassembled WGS sequence"/>
</dbReference>
<sequence>MIVGARKAWVLNRGSMGPSLKLQCYCPCPAIGATHLAGPLPPPSRQYFPGSMTSRFEHPRHHQSAPLLMSELAKCWMYRTVSGTPIARPVTSLRVHAKVWWLRSPSRRCKVSREPQ</sequence>
<protein>
    <submittedName>
        <fullName evidence="1">Uncharacterized protein</fullName>
    </submittedName>
</protein>
<organism evidence="1 2">
    <name type="scientific">Amniculicola lignicola CBS 123094</name>
    <dbReference type="NCBI Taxonomy" id="1392246"/>
    <lineage>
        <taxon>Eukaryota</taxon>
        <taxon>Fungi</taxon>
        <taxon>Dikarya</taxon>
        <taxon>Ascomycota</taxon>
        <taxon>Pezizomycotina</taxon>
        <taxon>Dothideomycetes</taxon>
        <taxon>Pleosporomycetidae</taxon>
        <taxon>Pleosporales</taxon>
        <taxon>Amniculicolaceae</taxon>
        <taxon>Amniculicola</taxon>
    </lineage>
</organism>
<gene>
    <name evidence="1" type="ORF">P154DRAFT_22378</name>
</gene>
<dbReference type="EMBL" id="ML977565">
    <property type="protein sequence ID" value="KAF2004946.1"/>
    <property type="molecule type" value="Genomic_DNA"/>
</dbReference>
<name>A0A6A5X260_9PLEO</name>
<evidence type="ECO:0000313" key="1">
    <source>
        <dbReference type="EMBL" id="KAF2004946.1"/>
    </source>
</evidence>